<sequence>MKKLSFTNGVFLGGLLFLYLPMLILIIYSFNSSRLVTVWAGWSTKWYLALLEDDQILGAIWMSLRIAFYSSTMAVVLGTMAAFVMTRFNKFRGRTLFSGMITAPLVMPDVIIGLSLLLLFVGMAQGFGWPAERGMLTIWIAHVTFSAAYATVVISSRLREVDRSVEEAAMDLGATPFKTFFIITVPAIAPALAAGWLLSFTLSLDDLVISSFVAGPGATTLPMVVFSSVRLGVSPKINALATLIIMAVSLAAFVTWYVLRRAEKRRLQQLRTDMEEVVEVPAYRPQPVINPVKQRKQRVGSQEKEEVPESVT</sequence>
<dbReference type="CDD" id="cd06261">
    <property type="entry name" value="TM_PBP2"/>
    <property type="match status" value="1"/>
</dbReference>
<dbReference type="Gene3D" id="1.10.3720.10">
    <property type="entry name" value="MetI-like"/>
    <property type="match status" value="1"/>
</dbReference>
<dbReference type="PANTHER" id="PTHR43848">
    <property type="entry name" value="PUTRESCINE TRANSPORT SYSTEM PERMEASE PROTEIN POTI"/>
    <property type="match status" value="1"/>
</dbReference>
<dbReference type="OrthoDB" id="9782004at2"/>
<evidence type="ECO:0000313" key="11">
    <source>
        <dbReference type="EMBL" id="SMA50792.1"/>
    </source>
</evidence>
<reference evidence="11 12" key="1">
    <citation type="submission" date="2017-03" db="EMBL/GenBank/DDBJ databases">
        <authorList>
            <person name="Afonso C.L."/>
            <person name="Miller P.J."/>
            <person name="Scott M.A."/>
            <person name="Spackman E."/>
            <person name="Goraichik I."/>
            <person name="Dimitrov K.M."/>
            <person name="Suarez D.L."/>
            <person name="Swayne D.E."/>
        </authorList>
    </citation>
    <scope>NUCLEOTIDE SEQUENCE [LARGE SCALE GENOMIC DNA]</scope>
    <source>
        <strain evidence="11">SB41UT1</strain>
    </source>
</reference>
<evidence type="ECO:0000256" key="9">
    <source>
        <dbReference type="SAM" id="MobiDB-lite"/>
    </source>
</evidence>
<comment type="subcellular location">
    <subcellularLocation>
        <location evidence="1 8">Cell membrane</location>
        <topology evidence="1 8">Multi-pass membrane protein</topology>
    </subcellularLocation>
</comment>
<evidence type="ECO:0000256" key="4">
    <source>
        <dbReference type="ARBA" id="ARBA00022475"/>
    </source>
</evidence>
<feature type="transmembrane region" description="Helical" evidence="8">
    <location>
        <begin position="66"/>
        <end position="84"/>
    </location>
</feature>
<keyword evidence="6 8" id="KW-1133">Transmembrane helix</keyword>
<dbReference type="Pfam" id="PF00528">
    <property type="entry name" value="BPD_transp_1"/>
    <property type="match status" value="1"/>
</dbReference>
<dbReference type="InterPro" id="IPR000515">
    <property type="entry name" value="MetI-like"/>
</dbReference>
<evidence type="ECO:0000256" key="2">
    <source>
        <dbReference type="ARBA" id="ARBA00007069"/>
    </source>
</evidence>
<keyword evidence="3 8" id="KW-0813">Transport</keyword>
<feature type="transmembrane region" description="Helical" evidence="8">
    <location>
        <begin position="136"/>
        <end position="158"/>
    </location>
</feature>
<keyword evidence="4" id="KW-1003">Cell membrane</keyword>
<evidence type="ECO:0000313" key="12">
    <source>
        <dbReference type="Proteomes" id="UP000196573"/>
    </source>
</evidence>
<keyword evidence="7 8" id="KW-0472">Membrane</keyword>
<comment type="similarity">
    <text evidence="2">Belongs to the binding-protein-dependent transport system permease family. CysTW subfamily.</text>
</comment>
<evidence type="ECO:0000256" key="3">
    <source>
        <dbReference type="ARBA" id="ARBA00022448"/>
    </source>
</evidence>
<dbReference type="RefSeq" id="WP_087113227.1">
    <property type="nucleotide sequence ID" value="NZ_CBCSCN010000018.1"/>
</dbReference>
<dbReference type="PANTHER" id="PTHR43848:SF2">
    <property type="entry name" value="PUTRESCINE TRANSPORT SYSTEM PERMEASE PROTEIN POTI"/>
    <property type="match status" value="1"/>
</dbReference>
<feature type="transmembrane region" description="Helical" evidence="8">
    <location>
        <begin position="237"/>
        <end position="259"/>
    </location>
</feature>
<dbReference type="AlphaFoldDB" id="A0A1X7ARM7"/>
<keyword evidence="12" id="KW-1185">Reference proteome</keyword>
<protein>
    <submittedName>
        <fullName evidence="11">Inner membrane ABC transporter permease protein YdcV</fullName>
    </submittedName>
</protein>
<feature type="transmembrane region" description="Helical" evidence="8">
    <location>
        <begin position="179"/>
        <end position="198"/>
    </location>
</feature>
<evidence type="ECO:0000256" key="5">
    <source>
        <dbReference type="ARBA" id="ARBA00022692"/>
    </source>
</evidence>
<feature type="domain" description="ABC transmembrane type-1" evidence="10">
    <location>
        <begin position="60"/>
        <end position="255"/>
    </location>
</feature>
<gene>
    <name evidence="11" type="primary">ydcV_3</name>
    <name evidence="11" type="ORF">EHSB41UT_04609</name>
</gene>
<dbReference type="SUPFAM" id="SSF161098">
    <property type="entry name" value="MetI-like"/>
    <property type="match status" value="1"/>
</dbReference>
<organism evidence="11 12">
    <name type="scientific">Parendozoicomonas haliclonae</name>
    <dbReference type="NCBI Taxonomy" id="1960125"/>
    <lineage>
        <taxon>Bacteria</taxon>
        <taxon>Pseudomonadati</taxon>
        <taxon>Pseudomonadota</taxon>
        <taxon>Gammaproteobacteria</taxon>
        <taxon>Oceanospirillales</taxon>
        <taxon>Endozoicomonadaceae</taxon>
        <taxon>Parendozoicomonas</taxon>
    </lineage>
</organism>
<feature type="region of interest" description="Disordered" evidence="9">
    <location>
        <begin position="289"/>
        <end position="312"/>
    </location>
</feature>
<dbReference type="InterPro" id="IPR051789">
    <property type="entry name" value="Bact_Polyamine_Transport"/>
</dbReference>
<dbReference type="EMBL" id="FWPT01000016">
    <property type="protein sequence ID" value="SMA50792.1"/>
    <property type="molecule type" value="Genomic_DNA"/>
</dbReference>
<evidence type="ECO:0000256" key="7">
    <source>
        <dbReference type="ARBA" id="ARBA00023136"/>
    </source>
</evidence>
<evidence type="ECO:0000259" key="10">
    <source>
        <dbReference type="PROSITE" id="PS50928"/>
    </source>
</evidence>
<evidence type="ECO:0000256" key="1">
    <source>
        <dbReference type="ARBA" id="ARBA00004651"/>
    </source>
</evidence>
<dbReference type="Proteomes" id="UP000196573">
    <property type="component" value="Unassembled WGS sequence"/>
</dbReference>
<evidence type="ECO:0000256" key="8">
    <source>
        <dbReference type="RuleBase" id="RU363032"/>
    </source>
</evidence>
<feature type="transmembrane region" description="Helical" evidence="8">
    <location>
        <begin position="96"/>
        <end position="124"/>
    </location>
</feature>
<dbReference type="InterPro" id="IPR035906">
    <property type="entry name" value="MetI-like_sf"/>
</dbReference>
<feature type="compositionally biased region" description="Basic and acidic residues" evidence="9">
    <location>
        <begin position="301"/>
        <end position="312"/>
    </location>
</feature>
<evidence type="ECO:0000256" key="6">
    <source>
        <dbReference type="ARBA" id="ARBA00022989"/>
    </source>
</evidence>
<dbReference type="GO" id="GO:0005886">
    <property type="term" value="C:plasma membrane"/>
    <property type="evidence" value="ECO:0007669"/>
    <property type="project" value="UniProtKB-SubCell"/>
</dbReference>
<proteinExistence type="inferred from homology"/>
<dbReference type="PROSITE" id="PS50928">
    <property type="entry name" value="ABC_TM1"/>
    <property type="match status" value="1"/>
</dbReference>
<accession>A0A1X7ARM7</accession>
<name>A0A1X7ARM7_9GAMM</name>
<feature type="transmembrane region" description="Helical" evidence="8">
    <location>
        <begin position="9"/>
        <end position="30"/>
    </location>
</feature>
<dbReference type="GO" id="GO:0055085">
    <property type="term" value="P:transmembrane transport"/>
    <property type="evidence" value="ECO:0007669"/>
    <property type="project" value="InterPro"/>
</dbReference>
<keyword evidence="5 8" id="KW-0812">Transmembrane</keyword>